<keyword evidence="4" id="KW-1185">Reference proteome</keyword>
<comment type="caution">
    <text evidence="3">The sequence shown here is derived from an EMBL/GenBank/DDBJ whole genome shotgun (WGS) entry which is preliminary data.</text>
</comment>
<evidence type="ECO:0000256" key="1">
    <source>
        <dbReference type="SAM" id="Coils"/>
    </source>
</evidence>
<feature type="coiled-coil region" evidence="1">
    <location>
        <begin position="641"/>
        <end position="766"/>
    </location>
</feature>
<name>A0ABV2AJ61_9EUKA</name>
<feature type="coiled-coil region" evidence="1">
    <location>
        <begin position="430"/>
        <end position="471"/>
    </location>
</feature>
<sequence length="796" mass="92922">MEKKKSSVGILSTEEIENLKTMTPIALSKSSTILTENSFEKKIIFGNTPKKNFENLNEKSFQTPKRISIKRKIFDKSPKSAKTNIKTPKSDIKTNSKKSVRAFQTPKNRKSPSIRLLSPIHNFKKSPLEESNSSIRRSLNPVIHKKKLESDSIEEGFQDLGEKLHFLARHNRQAHSKYRTDIDLLNKQLEDKSKAIEEIKSRQEFALAQRDELEKKVDALKQEKENKETALSEKIKQMKEEQASLQRRYLKTARSDYDGMNELNKKLLRKSRLLNKTESRLIEANRDLMNLIKNLSGKISNVEHSINKEERDLKVLERTKSHLATRKNDLTLEFDKMEKYLDQAEEEGKSREPNIDDNNALRNETETISVYHKGLKMVTDLLGVKSDRHKQTISEIENSFYKIAEALSENAHDRYRRQSFGYQFLPNRHVKATREMLKSLKTLKNDLRQNQKELENKNKLIEKQKQFIKETFEHNKINKNDISAKNENSSLKKKIKVYEEKSLIQQKENEKMKNQIFLLKEKITELNDKNKKEMLTAKQKEGNLRELEKSKIIKDLSEKSKKDTEKIISLEKDLNQLKGELGKIEKGFEDKDKIVISLKDKILHLQDQLSKQQSETEKEKKFLLKSKKEAIFNTEKTFGENQILTDNIKKLTEQLSKANFNLQKMEKNVKIFEAKSKILHKKIQKSQSEKNELKIKIDLLSGKVSKMELQRKEILAKKDKLENLCKKGQVQLQGAEIVAQQRLSKLEEYEKEIASCHLKIKSQSKKIDFFSKYKLKGTNKSITKELNEILGEKKNN</sequence>
<accession>A0ABV2AJ61</accession>
<proteinExistence type="predicted"/>
<protein>
    <submittedName>
        <fullName evidence="3">Uncharacterized protein</fullName>
    </submittedName>
</protein>
<keyword evidence="1" id="KW-0175">Coiled coil</keyword>
<feature type="coiled-coil region" evidence="1">
    <location>
        <begin position="182"/>
        <end position="347"/>
    </location>
</feature>
<dbReference type="Proteomes" id="UP001439008">
    <property type="component" value="Unassembled WGS sequence"/>
</dbReference>
<reference evidence="3 4" key="1">
    <citation type="journal article" date="2024" name="BMC Biol.">
        <title>Comparative genomics of Ascetosporea gives new insight into the evolutionary basis for animal parasitism in Rhizaria.</title>
        <authorList>
            <person name="Hiltunen Thoren M."/>
            <person name="Onut-Brannstrom I."/>
            <person name="Alfjorden A."/>
            <person name="Peckova H."/>
            <person name="Swords F."/>
            <person name="Hooper C."/>
            <person name="Holzer A.S."/>
            <person name="Bass D."/>
            <person name="Burki F."/>
        </authorList>
    </citation>
    <scope>NUCLEOTIDE SEQUENCE [LARGE SCALE GENOMIC DNA]</scope>
    <source>
        <strain evidence="3">20-A016</strain>
    </source>
</reference>
<feature type="region of interest" description="Disordered" evidence="2">
    <location>
        <begin position="77"/>
        <end position="113"/>
    </location>
</feature>
<dbReference type="EMBL" id="JBDODL010000372">
    <property type="protein sequence ID" value="MES1919706.1"/>
    <property type="molecule type" value="Genomic_DNA"/>
</dbReference>
<gene>
    <name evidence="3" type="ORF">MHBO_001489</name>
</gene>
<evidence type="ECO:0000313" key="4">
    <source>
        <dbReference type="Proteomes" id="UP001439008"/>
    </source>
</evidence>
<evidence type="ECO:0000313" key="3">
    <source>
        <dbReference type="EMBL" id="MES1919706.1"/>
    </source>
</evidence>
<feature type="coiled-coil region" evidence="1">
    <location>
        <begin position="495"/>
        <end position="615"/>
    </location>
</feature>
<evidence type="ECO:0000256" key="2">
    <source>
        <dbReference type="SAM" id="MobiDB-lite"/>
    </source>
</evidence>
<organism evidence="3 4">
    <name type="scientific">Bonamia ostreae</name>
    <dbReference type="NCBI Taxonomy" id="126728"/>
    <lineage>
        <taxon>Eukaryota</taxon>
        <taxon>Sar</taxon>
        <taxon>Rhizaria</taxon>
        <taxon>Endomyxa</taxon>
        <taxon>Ascetosporea</taxon>
        <taxon>Haplosporida</taxon>
        <taxon>Bonamia</taxon>
    </lineage>
</organism>